<organism evidence="2 3">
    <name type="scientific">Nitrospina watsonii</name>
    <dbReference type="NCBI Taxonomy" id="1323948"/>
    <lineage>
        <taxon>Bacteria</taxon>
        <taxon>Pseudomonadati</taxon>
        <taxon>Nitrospinota/Tectimicrobiota group</taxon>
        <taxon>Nitrospinota</taxon>
        <taxon>Nitrospinia</taxon>
        <taxon>Nitrospinales</taxon>
        <taxon>Nitrospinaceae</taxon>
        <taxon>Nitrospina</taxon>
    </lineage>
</organism>
<keyword evidence="3" id="KW-1185">Reference proteome</keyword>
<dbReference type="Pfam" id="PF01592">
    <property type="entry name" value="NifU_N"/>
    <property type="match status" value="1"/>
</dbReference>
<evidence type="ECO:0000313" key="2">
    <source>
        <dbReference type="EMBL" id="CAI2718350.1"/>
    </source>
</evidence>
<accession>A0ABM9HE75</accession>
<dbReference type="EMBL" id="OX336137">
    <property type="protein sequence ID" value="CAI2718350.1"/>
    <property type="molecule type" value="Genomic_DNA"/>
</dbReference>
<reference evidence="2 3" key="1">
    <citation type="submission" date="2022-09" db="EMBL/GenBank/DDBJ databases">
        <authorList>
            <person name="Kop L."/>
        </authorList>
    </citation>
    <scope>NUCLEOTIDE SEQUENCE [LARGE SCALE GENOMIC DNA]</scope>
    <source>
        <strain evidence="2 3">347</strain>
    </source>
</reference>
<evidence type="ECO:0000313" key="3">
    <source>
        <dbReference type="Proteomes" id="UP001157733"/>
    </source>
</evidence>
<feature type="domain" description="NIF system FeS cluster assembly NifU N-terminal" evidence="1">
    <location>
        <begin position="10"/>
        <end position="92"/>
    </location>
</feature>
<name>A0ABM9HE75_9BACT</name>
<sequence>MPCKDSSALMSVQLDAGDRLLNYAFNKITCSRNIGAENNYRDFCRGKTVQDILDIQFSTLIETLNLIDTEEQFLVYLEWDALRSALYQYSGQVEGVETDRYRIASIEYSETGEAEINLVIHPPEELPKIESCHSRARKESRL</sequence>
<proteinExistence type="predicted"/>
<dbReference type="SUPFAM" id="SSF82649">
    <property type="entry name" value="SufE/NifU"/>
    <property type="match status" value="1"/>
</dbReference>
<dbReference type="Proteomes" id="UP001157733">
    <property type="component" value="Chromosome"/>
</dbReference>
<protein>
    <recommendedName>
        <fullName evidence="1">NIF system FeS cluster assembly NifU N-terminal domain-containing protein</fullName>
    </recommendedName>
</protein>
<gene>
    <name evidence="2" type="ORF">NSPWAT_1491</name>
</gene>
<dbReference type="InterPro" id="IPR002871">
    <property type="entry name" value="NIF_FeS_clus_asmbl_NifU_N"/>
</dbReference>
<evidence type="ECO:0000259" key="1">
    <source>
        <dbReference type="Pfam" id="PF01592"/>
    </source>
</evidence>
<dbReference type="RefSeq" id="WP_282011251.1">
    <property type="nucleotide sequence ID" value="NZ_OX336137.1"/>
</dbReference>